<dbReference type="AlphaFoldDB" id="A0A0E9Q0R9"/>
<proteinExistence type="predicted"/>
<organism evidence="1">
    <name type="scientific">Anguilla anguilla</name>
    <name type="common">European freshwater eel</name>
    <name type="synonym">Muraena anguilla</name>
    <dbReference type="NCBI Taxonomy" id="7936"/>
    <lineage>
        <taxon>Eukaryota</taxon>
        <taxon>Metazoa</taxon>
        <taxon>Chordata</taxon>
        <taxon>Craniata</taxon>
        <taxon>Vertebrata</taxon>
        <taxon>Euteleostomi</taxon>
        <taxon>Actinopterygii</taxon>
        <taxon>Neopterygii</taxon>
        <taxon>Teleostei</taxon>
        <taxon>Anguilliformes</taxon>
        <taxon>Anguillidae</taxon>
        <taxon>Anguilla</taxon>
    </lineage>
</organism>
<sequence>MVYVTTTPHPFHQSLGYLLEAHTVTQTEKSAS</sequence>
<dbReference type="EMBL" id="GBXM01098096">
    <property type="protein sequence ID" value="JAH10481.1"/>
    <property type="molecule type" value="Transcribed_RNA"/>
</dbReference>
<reference evidence="1" key="1">
    <citation type="submission" date="2014-11" db="EMBL/GenBank/DDBJ databases">
        <authorList>
            <person name="Amaro Gonzalez C."/>
        </authorList>
    </citation>
    <scope>NUCLEOTIDE SEQUENCE</scope>
</reference>
<protein>
    <submittedName>
        <fullName evidence="1">Uncharacterized protein</fullName>
    </submittedName>
</protein>
<reference evidence="1" key="2">
    <citation type="journal article" date="2015" name="Fish Shellfish Immunol.">
        <title>Early steps in the European eel (Anguilla anguilla)-Vibrio vulnificus interaction in the gills: Role of the RtxA13 toxin.</title>
        <authorList>
            <person name="Callol A."/>
            <person name="Pajuelo D."/>
            <person name="Ebbesson L."/>
            <person name="Teles M."/>
            <person name="MacKenzie S."/>
            <person name="Amaro C."/>
        </authorList>
    </citation>
    <scope>NUCLEOTIDE SEQUENCE</scope>
</reference>
<accession>A0A0E9Q0R9</accession>
<evidence type="ECO:0000313" key="1">
    <source>
        <dbReference type="EMBL" id="JAH10481.1"/>
    </source>
</evidence>
<name>A0A0E9Q0R9_ANGAN</name>